<sequence>MVMHAADPESINADPPPQPWPAPLGVALTDTTFLHWPADPALVRPLLPPGTEPDTHDGDTYIGLIAFRLRCFGEFLETNVRVYSVDDRGRRGTVFLTMEADRLPWVLAARSCGLPYAWSRMHLTRDAHVLDYGSARRRPAPPGLGTRIRIRVGQPIDGNPLEHFLTARWRLHLSVLGRTITAPLVHDRWPLHTAELIDLDDGLIAATGLPAPTTAPASVLHAPAVHGRFGLPQPL</sequence>
<dbReference type="RefSeq" id="WP_310268435.1">
    <property type="nucleotide sequence ID" value="NZ_JAVDXW010000001.1"/>
</dbReference>
<dbReference type="AlphaFoldDB" id="A0AAE3Z874"/>
<dbReference type="InterPro" id="IPR023375">
    <property type="entry name" value="ADC_dom_sf"/>
</dbReference>
<name>A0AAE3Z874_9ACTN</name>
<dbReference type="Gene3D" id="2.40.400.10">
    <property type="entry name" value="Acetoacetate decarboxylase-like"/>
    <property type="match status" value="1"/>
</dbReference>
<dbReference type="PANTHER" id="PTHR39186:SF1">
    <property type="entry name" value="DUF2071 DOMAIN-CONTAINING PROTEIN"/>
    <property type="match status" value="1"/>
</dbReference>
<comment type="caution">
    <text evidence="1">The sequence shown here is derived from an EMBL/GenBank/DDBJ whole genome shotgun (WGS) entry which is preliminary data.</text>
</comment>
<protein>
    <submittedName>
        <fullName evidence="1">Uncharacterized protein YqjF (DUF2071 family)</fullName>
    </submittedName>
</protein>
<evidence type="ECO:0000313" key="1">
    <source>
        <dbReference type="EMBL" id="MDR7300152.1"/>
    </source>
</evidence>
<gene>
    <name evidence="1" type="ORF">JOF55_000333</name>
</gene>
<dbReference type="EMBL" id="JAVDXW010000001">
    <property type="protein sequence ID" value="MDR7300152.1"/>
    <property type="molecule type" value="Genomic_DNA"/>
</dbReference>
<organism evidence="1 2">
    <name type="scientific">Haloactinomyces albus</name>
    <dbReference type="NCBI Taxonomy" id="1352928"/>
    <lineage>
        <taxon>Bacteria</taxon>
        <taxon>Bacillati</taxon>
        <taxon>Actinomycetota</taxon>
        <taxon>Actinomycetes</taxon>
        <taxon>Actinopolysporales</taxon>
        <taxon>Actinopolysporaceae</taxon>
        <taxon>Haloactinomyces</taxon>
    </lineage>
</organism>
<keyword evidence="2" id="KW-1185">Reference proteome</keyword>
<dbReference type="InterPro" id="IPR018644">
    <property type="entry name" value="DUF2071"/>
</dbReference>
<reference evidence="1" key="1">
    <citation type="submission" date="2023-07" db="EMBL/GenBank/DDBJ databases">
        <title>Sequencing the genomes of 1000 actinobacteria strains.</title>
        <authorList>
            <person name="Klenk H.-P."/>
        </authorList>
    </citation>
    <scope>NUCLEOTIDE SEQUENCE</scope>
    <source>
        <strain evidence="1">DSM 45977</strain>
    </source>
</reference>
<dbReference type="Proteomes" id="UP001180845">
    <property type="component" value="Unassembled WGS sequence"/>
</dbReference>
<dbReference type="PANTHER" id="PTHR39186">
    <property type="entry name" value="DUF2071 FAMILY PROTEIN"/>
    <property type="match status" value="1"/>
</dbReference>
<dbReference type="Pfam" id="PF09844">
    <property type="entry name" value="DUF2071"/>
    <property type="match status" value="1"/>
</dbReference>
<proteinExistence type="predicted"/>
<accession>A0AAE3Z874</accession>
<evidence type="ECO:0000313" key="2">
    <source>
        <dbReference type="Proteomes" id="UP001180845"/>
    </source>
</evidence>
<dbReference type="SUPFAM" id="SSF160104">
    <property type="entry name" value="Acetoacetate decarboxylase-like"/>
    <property type="match status" value="1"/>
</dbReference>